<dbReference type="AlphaFoldDB" id="A0A2C9CTM6"/>
<sequence>MDYIYPINFVSHDEWLDSGYEPKLAQGDVVTRDGEFLGMWRVVDYDREDEYSSGRIEFIMDGESTVKFAEDFAALDVRASRGFALSQLIRTIRAWYEEQPS</sequence>
<keyword evidence="2" id="KW-1185">Reference proteome</keyword>
<gene>
    <name evidence="1" type="ORF">SAMN06273572_102417</name>
</gene>
<evidence type="ECO:0000313" key="1">
    <source>
        <dbReference type="EMBL" id="SOH93739.1"/>
    </source>
</evidence>
<name>A0A2C9CTM6_9RHOB</name>
<dbReference type="Proteomes" id="UP000220034">
    <property type="component" value="Unassembled WGS sequence"/>
</dbReference>
<organism evidence="1 2">
    <name type="scientific">Pontivivens marinum</name>
    <dbReference type="NCBI Taxonomy" id="1690039"/>
    <lineage>
        <taxon>Bacteria</taxon>
        <taxon>Pseudomonadati</taxon>
        <taxon>Pseudomonadota</taxon>
        <taxon>Alphaproteobacteria</taxon>
        <taxon>Rhodobacterales</taxon>
        <taxon>Paracoccaceae</taxon>
        <taxon>Pontivivens</taxon>
    </lineage>
</organism>
<proteinExistence type="predicted"/>
<accession>A0A2C9CTM6</accession>
<dbReference type="EMBL" id="OCTN01000002">
    <property type="protein sequence ID" value="SOH93739.1"/>
    <property type="molecule type" value="Genomic_DNA"/>
</dbReference>
<evidence type="ECO:0000313" key="2">
    <source>
        <dbReference type="Proteomes" id="UP000220034"/>
    </source>
</evidence>
<protein>
    <submittedName>
        <fullName evidence="1">Uncharacterized protein</fullName>
    </submittedName>
</protein>
<dbReference type="OrthoDB" id="8456421at2"/>
<reference evidence="2" key="1">
    <citation type="submission" date="2017-09" db="EMBL/GenBank/DDBJ databases">
        <authorList>
            <person name="Varghese N."/>
            <person name="Submissions S."/>
        </authorList>
    </citation>
    <scope>NUCLEOTIDE SEQUENCE [LARGE SCALE GENOMIC DNA]</scope>
    <source>
        <strain evidence="2">C7</strain>
    </source>
</reference>
<dbReference type="RefSeq" id="WP_097929296.1">
    <property type="nucleotide sequence ID" value="NZ_OCTN01000002.1"/>
</dbReference>